<dbReference type="InterPro" id="IPR025204">
    <property type="entry name" value="CENP-L"/>
</dbReference>
<dbReference type="OrthoDB" id="8864979at2759"/>
<dbReference type="AlphaFoldDB" id="A0A6A5YDU8"/>
<dbReference type="EMBL" id="ML978714">
    <property type="protein sequence ID" value="KAF2089656.1"/>
    <property type="molecule type" value="Genomic_DNA"/>
</dbReference>
<evidence type="ECO:0008006" key="4">
    <source>
        <dbReference type="Google" id="ProtNLM"/>
    </source>
</evidence>
<protein>
    <recommendedName>
        <fullName evidence="4">Siroheme synthase</fullName>
    </recommendedName>
</protein>
<accession>A0A6A5YDU8</accession>
<dbReference type="Proteomes" id="UP000799776">
    <property type="component" value="Unassembled WGS sequence"/>
</dbReference>
<gene>
    <name evidence="2" type="ORF">K490DRAFT_37031</name>
</gene>
<name>A0A6A5YDU8_9PEZI</name>
<sequence>MSTPIEQYPLYNSYTAYRVPPLFVGDASLLDADTLRANARRFRDVLQPNTLRGVDVGFGSVDDNLKNAGALESCTWELLGDEESWNAIQKAIADEAEAGDADGGPSDLPVVSAKEARGVHVQLRYQKITYRALLLRDPDNDDTRKERGFLSLPLLLVRMPTALRTTFLDYITTTFDTRMSPLRLPSSFCSSSFESLLAHLSASEHNIPNTVKAVQIQLSFPRLRTPDNHTLRSIDITLTREDIPLFLSNGEELLAWNSSLIPSPDSAQTASRTITGPFTAALSHYLSGHLALSLESPDVEMSKISCGVFYLADSGKVKFAPPPAASTSGDGSEVEMESPIRTALNELYSSLVREAKGTSLQDVVDRVQVVIPAVVKGKGKRAMAVTDANDERRPETRRRKGRAGTANDEGDAVPTSPPPPYEP</sequence>
<keyword evidence="3" id="KW-1185">Reference proteome</keyword>
<organism evidence="2 3">
    <name type="scientific">Saccharata proteae CBS 121410</name>
    <dbReference type="NCBI Taxonomy" id="1314787"/>
    <lineage>
        <taxon>Eukaryota</taxon>
        <taxon>Fungi</taxon>
        <taxon>Dikarya</taxon>
        <taxon>Ascomycota</taxon>
        <taxon>Pezizomycotina</taxon>
        <taxon>Dothideomycetes</taxon>
        <taxon>Dothideomycetes incertae sedis</taxon>
        <taxon>Botryosphaeriales</taxon>
        <taxon>Saccharataceae</taxon>
        <taxon>Saccharata</taxon>
    </lineage>
</organism>
<proteinExistence type="predicted"/>
<reference evidence="2" key="1">
    <citation type="journal article" date="2020" name="Stud. Mycol.">
        <title>101 Dothideomycetes genomes: a test case for predicting lifestyles and emergence of pathogens.</title>
        <authorList>
            <person name="Haridas S."/>
            <person name="Albert R."/>
            <person name="Binder M."/>
            <person name="Bloem J."/>
            <person name="Labutti K."/>
            <person name="Salamov A."/>
            <person name="Andreopoulos B."/>
            <person name="Baker S."/>
            <person name="Barry K."/>
            <person name="Bills G."/>
            <person name="Bluhm B."/>
            <person name="Cannon C."/>
            <person name="Castanera R."/>
            <person name="Culley D."/>
            <person name="Daum C."/>
            <person name="Ezra D."/>
            <person name="Gonzalez J."/>
            <person name="Henrissat B."/>
            <person name="Kuo A."/>
            <person name="Liang C."/>
            <person name="Lipzen A."/>
            <person name="Lutzoni F."/>
            <person name="Magnuson J."/>
            <person name="Mondo S."/>
            <person name="Nolan M."/>
            <person name="Ohm R."/>
            <person name="Pangilinan J."/>
            <person name="Park H.-J."/>
            <person name="Ramirez L."/>
            <person name="Alfaro M."/>
            <person name="Sun H."/>
            <person name="Tritt A."/>
            <person name="Yoshinaga Y."/>
            <person name="Zwiers L.-H."/>
            <person name="Turgeon B."/>
            <person name="Goodwin S."/>
            <person name="Spatafora J."/>
            <person name="Crous P."/>
            <person name="Grigoriev I."/>
        </authorList>
    </citation>
    <scope>NUCLEOTIDE SEQUENCE</scope>
    <source>
        <strain evidence="2">CBS 121410</strain>
    </source>
</reference>
<evidence type="ECO:0000256" key="1">
    <source>
        <dbReference type="SAM" id="MobiDB-lite"/>
    </source>
</evidence>
<evidence type="ECO:0000313" key="2">
    <source>
        <dbReference type="EMBL" id="KAF2089656.1"/>
    </source>
</evidence>
<dbReference type="Pfam" id="PF13092">
    <property type="entry name" value="CENP-L"/>
    <property type="match status" value="1"/>
</dbReference>
<evidence type="ECO:0000313" key="3">
    <source>
        <dbReference type="Proteomes" id="UP000799776"/>
    </source>
</evidence>
<feature type="region of interest" description="Disordered" evidence="1">
    <location>
        <begin position="380"/>
        <end position="423"/>
    </location>
</feature>